<accession>A0ABV9FU86</accession>
<evidence type="ECO:0008006" key="4">
    <source>
        <dbReference type="Google" id="ProtNLM"/>
    </source>
</evidence>
<dbReference type="RefSeq" id="WP_378416673.1">
    <property type="nucleotide sequence ID" value="NZ_JBHSFO010000004.1"/>
</dbReference>
<feature type="transmembrane region" description="Helical" evidence="1">
    <location>
        <begin position="310"/>
        <end position="336"/>
    </location>
</feature>
<comment type="caution">
    <text evidence="2">The sequence shown here is derived from an EMBL/GenBank/DDBJ whole genome shotgun (WGS) entry which is preliminary data.</text>
</comment>
<gene>
    <name evidence="2" type="ORF">ACFO6S_10560</name>
</gene>
<protein>
    <recommendedName>
        <fullName evidence="4">Transmembrane protein</fullName>
    </recommendedName>
</protein>
<feature type="transmembrane region" description="Helical" evidence="1">
    <location>
        <begin position="356"/>
        <end position="379"/>
    </location>
</feature>
<keyword evidence="1" id="KW-1133">Transmembrane helix</keyword>
<feature type="transmembrane region" description="Helical" evidence="1">
    <location>
        <begin position="585"/>
        <end position="609"/>
    </location>
</feature>
<evidence type="ECO:0000313" key="2">
    <source>
        <dbReference type="EMBL" id="MFC4604126.1"/>
    </source>
</evidence>
<dbReference type="EMBL" id="JBHSFO010000004">
    <property type="protein sequence ID" value="MFC4604126.1"/>
    <property type="molecule type" value="Genomic_DNA"/>
</dbReference>
<keyword evidence="3" id="KW-1185">Reference proteome</keyword>
<sequence length="619" mass="62335">MIARPAGRPGARFDARRTLPPLYSLALATLILGPLLGPGYLLVRDAVSTPRSYLTDSALGLTDAAARAVPQDALLAVASTAVDGGLLVTALTLLALWLAGWGAARAVASLLPTAGPGPLLLASTVALWNPYVAERLLQGHWSLLAGYAALPWTVPAVLRLRRARRPWSPRAWCPLGLTLAAAALTPTGALLAATLALALLATPGGRGARRPRLTVAAALAAVASAPWLVATLFAGAGGQGSDPAAVAAFAARAEPGLGTLGSLAGLGGIWNADAVPGSRTSLWALVGTALLLAVVGCGLPALWRRRGNPLIVTLAVVAGLAVVLPALGATGWGLRVGEWAVTAVPGAGLLRDAQKWVALAMPFYALAAAAGVGTLAALGRRVFGGEGLSRPPGRSRSGSATAAGVGVVAVLIALPDLVWGVGGAVRPVAYPASWGEVADLLEDRSGDVAVLPAGTFRRFPYSGTVPVLDPAPRMLPLDVLQTGRLLVGAGPGSGAEPSGTGAGYTDIGGEGDRAEQVEALLLAGGPADHLPDLGVGWVLVERDAAGPVGAAEHTLAQLEPVFGDEHLALYRVPGEPVARPHRAGAVATVAAAHLAWAVLLAGCALGCAVSRVRGRADRV</sequence>
<organism evidence="2 3">
    <name type="scientific">Rhodococcus kronopolitis</name>
    <dbReference type="NCBI Taxonomy" id="1460226"/>
    <lineage>
        <taxon>Bacteria</taxon>
        <taxon>Bacillati</taxon>
        <taxon>Actinomycetota</taxon>
        <taxon>Actinomycetes</taxon>
        <taxon>Mycobacteriales</taxon>
        <taxon>Nocardiaceae</taxon>
        <taxon>Rhodococcus</taxon>
    </lineage>
</organism>
<evidence type="ECO:0000256" key="1">
    <source>
        <dbReference type="SAM" id="Phobius"/>
    </source>
</evidence>
<dbReference type="Proteomes" id="UP001595914">
    <property type="component" value="Unassembled WGS sequence"/>
</dbReference>
<feature type="transmembrane region" description="Helical" evidence="1">
    <location>
        <begin position="282"/>
        <end position="303"/>
    </location>
</feature>
<feature type="transmembrane region" description="Helical" evidence="1">
    <location>
        <begin position="106"/>
        <end position="128"/>
    </location>
</feature>
<keyword evidence="1" id="KW-0812">Transmembrane</keyword>
<evidence type="ECO:0000313" key="3">
    <source>
        <dbReference type="Proteomes" id="UP001595914"/>
    </source>
</evidence>
<feature type="transmembrane region" description="Helical" evidence="1">
    <location>
        <begin position="73"/>
        <end position="99"/>
    </location>
</feature>
<feature type="transmembrane region" description="Helical" evidence="1">
    <location>
        <begin position="172"/>
        <end position="201"/>
    </location>
</feature>
<proteinExistence type="predicted"/>
<name>A0ABV9FU86_9NOCA</name>
<reference evidence="3" key="1">
    <citation type="journal article" date="2019" name="Int. J. Syst. Evol. Microbiol.">
        <title>The Global Catalogue of Microorganisms (GCM) 10K type strain sequencing project: providing services to taxonomists for standard genome sequencing and annotation.</title>
        <authorList>
            <consortium name="The Broad Institute Genomics Platform"/>
            <consortium name="The Broad Institute Genome Sequencing Center for Infectious Disease"/>
            <person name="Wu L."/>
            <person name="Ma J."/>
        </authorList>
    </citation>
    <scope>NUCLEOTIDE SEQUENCE [LARGE SCALE GENOMIC DNA]</scope>
    <source>
        <strain evidence="3">CCUG 54520</strain>
    </source>
</reference>
<keyword evidence="1" id="KW-0472">Membrane</keyword>
<feature type="transmembrane region" description="Helical" evidence="1">
    <location>
        <begin position="400"/>
        <end position="421"/>
    </location>
</feature>
<feature type="transmembrane region" description="Helical" evidence="1">
    <location>
        <begin position="213"/>
        <end position="234"/>
    </location>
</feature>
<feature type="transmembrane region" description="Helical" evidence="1">
    <location>
        <begin position="21"/>
        <end position="43"/>
    </location>
</feature>